<gene>
    <name evidence="1" type="ORF">LCGC14_2547650</name>
</gene>
<proteinExistence type="predicted"/>
<evidence type="ECO:0000313" key="1">
    <source>
        <dbReference type="EMBL" id="KKL11258.1"/>
    </source>
</evidence>
<comment type="caution">
    <text evidence="1">The sequence shown here is derived from an EMBL/GenBank/DDBJ whole genome shotgun (WGS) entry which is preliminary data.</text>
</comment>
<accession>A0A0F9DGZ3</accession>
<dbReference type="EMBL" id="LAZR01041731">
    <property type="protein sequence ID" value="KKL11258.1"/>
    <property type="molecule type" value="Genomic_DNA"/>
</dbReference>
<protein>
    <recommendedName>
        <fullName evidence="2">C2H2-type domain-containing protein</fullName>
    </recommendedName>
</protein>
<sequence>MSAINQDWLNGVQGCLDRQIDAADQAEKDWQSMNESTAESKQFDHEIRRRVFNRVPQSDGTMAPVALDSRDCELCGEPAVWLCSYGVEKLTQRMEQHFCELHGREFAKTSRIEVHRRSRSSKPIIGEKS</sequence>
<organism evidence="1">
    <name type="scientific">marine sediment metagenome</name>
    <dbReference type="NCBI Taxonomy" id="412755"/>
    <lineage>
        <taxon>unclassified sequences</taxon>
        <taxon>metagenomes</taxon>
        <taxon>ecological metagenomes</taxon>
    </lineage>
</organism>
<name>A0A0F9DGZ3_9ZZZZ</name>
<dbReference type="AlphaFoldDB" id="A0A0F9DGZ3"/>
<reference evidence="1" key="1">
    <citation type="journal article" date="2015" name="Nature">
        <title>Complex archaea that bridge the gap between prokaryotes and eukaryotes.</title>
        <authorList>
            <person name="Spang A."/>
            <person name="Saw J.H."/>
            <person name="Jorgensen S.L."/>
            <person name="Zaremba-Niedzwiedzka K."/>
            <person name="Martijn J."/>
            <person name="Lind A.E."/>
            <person name="van Eijk R."/>
            <person name="Schleper C."/>
            <person name="Guy L."/>
            <person name="Ettema T.J."/>
        </authorList>
    </citation>
    <scope>NUCLEOTIDE SEQUENCE</scope>
</reference>
<evidence type="ECO:0008006" key="2">
    <source>
        <dbReference type="Google" id="ProtNLM"/>
    </source>
</evidence>